<comment type="similarity">
    <text evidence="1 2">Belongs to the TonB-dependent receptor family.</text>
</comment>
<dbReference type="SUPFAM" id="SSF56935">
    <property type="entry name" value="Porins"/>
    <property type="match status" value="1"/>
</dbReference>
<keyword evidence="1" id="KW-1134">Transmembrane beta strand</keyword>
<dbReference type="InterPro" id="IPR023997">
    <property type="entry name" value="TonB-dep_OMP_SusC/RagA_CS"/>
</dbReference>
<feature type="domain" description="TonB-dependent receptor-like beta-barrel" evidence="4">
    <location>
        <begin position="414"/>
        <end position="1009"/>
    </location>
</feature>
<dbReference type="EMBL" id="BMWX01000001">
    <property type="protein sequence ID" value="GGZ12365.1"/>
    <property type="molecule type" value="Genomic_DNA"/>
</dbReference>
<keyword evidence="1 2" id="KW-0472">Membrane</keyword>
<dbReference type="InterPro" id="IPR023996">
    <property type="entry name" value="TonB-dep_OMP_SusC/RagA"/>
</dbReference>
<protein>
    <submittedName>
        <fullName evidence="6">SusC/RagA family TonB-linked outer membrane protein</fullName>
    </submittedName>
</protein>
<dbReference type="FunFam" id="2.60.40.1120:FF:000003">
    <property type="entry name" value="Outer membrane protein Omp121"/>
    <property type="match status" value="1"/>
</dbReference>
<dbReference type="Pfam" id="PF13715">
    <property type="entry name" value="CarbopepD_reg_2"/>
    <property type="match status" value="1"/>
</dbReference>
<keyword evidence="3" id="KW-0732">Signal</keyword>
<keyword evidence="2" id="KW-0798">TonB box</keyword>
<reference evidence="6" key="1">
    <citation type="journal article" date="2014" name="Int. J. Syst. Evol. Microbiol.">
        <title>Complete genome sequence of Corynebacterium casei LMG S-19264T (=DSM 44701T), isolated from a smear-ripened cheese.</title>
        <authorList>
            <consortium name="US DOE Joint Genome Institute (JGI-PGF)"/>
            <person name="Walter F."/>
            <person name="Albersmeier A."/>
            <person name="Kalinowski J."/>
            <person name="Ruckert C."/>
        </authorList>
    </citation>
    <scope>NUCLEOTIDE SEQUENCE</scope>
    <source>
        <strain evidence="6">KCTC 12368</strain>
    </source>
</reference>
<reference evidence="6" key="2">
    <citation type="submission" date="2020-09" db="EMBL/GenBank/DDBJ databases">
        <authorList>
            <person name="Sun Q."/>
            <person name="Kim S."/>
        </authorList>
    </citation>
    <scope>NUCLEOTIDE SEQUENCE</scope>
    <source>
        <strain evidence="6">KCTC 12368</strain>
    </source>
</reference>
<dbReference type="InterPro" id="IPR037066">
    <property type="entry name" value="Plug_dom_sf"/>
</dbReference>
<comment type="subcellular location">
    <subcellularLocation>
        <location evidence="1">Cell outer membrane</location>
        <topology evidence="1">Multi-pass membrane protein</topology>
    </subcellularLocation>
</comment>
<evidence type="ECO:0000256" key="3">
    <source>
        <dbReference type="SAM" id="SignalP"/>
    </source>
</evidence>
<comment type="caution">
    <text evidence="6">The sequence shown here is derived from an EMBL/GenBank/DDBJ whole genome shotgun (WGS) entry which is preliminary data.</text>
</comment>
<dbReference type="Gene3D" id="2.60.40.1120">
    <property type="entry name" value="Carboxypeptidase-like, regulatory domain"/>
    <property type="match status" value="1"/>
</dbReference>
<keyword evidence="7" id="KW-1185">Reference proteome</keyword>
<evidence type="ECO:0000313" key="6">
    <source>
        <dbReference type="EMBL" id="GGZ12365.1"/>
    </source>
</evidence>
<dbReference type="Proteomes" id="UP000619457">
    <property type="component" value="Unassembled WGS sequence"/>
</dbReference>
<evidence type="ECO:0000256" key="1">
    <source>
        <dbReference type="PROSITE-ProRule" id="PRU01360"/>
    </source>
</evidence>
<dbReference type="GO" id="GO:0009279">
    <property type="term" value="C:cell outer membrane"/>
    <property type="evidence" value="ECO:0007669"/>
    <property type="project" value="UniProtKB-SubCell"/>
</dbReference>
<dbReference type="AlphaFoldDB" id="A0A918PK46"/>
<dbReference type="Pfam" id="PF07715">
    <property type="entry name" value="Plug"/>
    <property type="match status" value="1"/>
</dbReference>
<proteinExistence type="inferred from homology"/>
<keyword evidence="1" id="KW-0998">Cell outer membrane</keyword>
<dbReference type="InterPro" id="IPR000531">
    <property type="entry name" value="Beta-barrel_TonB"/>
</dbReference>
<organism evidence="6 7">
    <name type="scientific">Echinicola pacifica</name>
    <dbReference type="NCBI Taxonomy" id="346377"/>
    <lineage>
        <taxon>Bacteria</taxon>
        <taxon>Pseudomonadati</taxon>
        <taxon>Bacteroidota</taxon>
        <taxon>Cytophagia</taxon>
        <taxon>Cytophagales</taxon>
        <taxon>Cyclobacteriaceae</taxon>
        <taxon>Echinicola</taxon>
    </lineage>
</organism>
<name>A0A918PK46_9BACT</name>
<sequence>MLGITLCLCLLSAVLSSEVLAQTAKISGTVNDENGETLPGVNILVEGTSTGTITDIDGKYSISAPAEGNLVFSFIGYKSQSIPISGRSIIDVTLGSNLEALDEVVVIGYGTRTKGELTGAVATVDKSFLDQQPAGNVSKALQGSASGITVVNSATPGGQSEIRIRGMGTINNNGPLWVVDGVYGATPPPPHQIESIQILKDAASTAIYGARGANGVILVTTKSGKANQAAQVSVSVRSGFNKPNATFDLMTDPQQLGEMMWLEFQNDGLPTSNVHYGSGDQPVLNDYLFPNGASFGDPATNIELYDQNNYPITLANQQGTDWMDAVYQDGSIQDFNLSVTGGGKKTNYSFQANYIKENGIFKYTSYERASLRSNVDAEVNNWLKLGQRLGVMYSQNKGYNGNNAHESLLNKLYTISPLLPIYDVAGNYAGGVVGGNVYDGPNPVGLLDRSQDSKNSTYNITGNIYAEISPVKNLKFKTLAGYNVNLSQNFGPQFPDPENTNGTDGTTLNEGSAVSFQWNWTNTLNYQRTFGKDHNTDLLLGTEAVKSTYRNIYASRQEFFSTDLNFLVLDAGASNQLNGGNAAAWSLFSYFGRAHYDYKKKYLADFTVRRDGSSRFGLNNRFGVFPAVSLGWVLSEENFLSGTSGWLDFLKLRTSWGQSGNDQIGDYNSYSIYNSNPGNSYYAIGGGDNTIVVGYQSATRGNPNARWETTTSTNIAFDATLFGGLDVTVDFWRKDTKDMLFPVAIPLVAGSATAPSVNIGSMSNKGIDITLDYRGDFGSSGLSYTLSGNFTHYKNEVTKLSGNSSEFIQGFPIRQSIYTRTEAGRSFPEFYGYVVDGIFQTQEEADNHPANGTYNAPGNLKIKDVNGDGTISPEDRTYIGNPHPDFTAGLRMGLGYKGIDFSATLYTTVGNDLANYTNRFIRYGLFQGPNSPDRLYQSWGSPYLADNADATLPKASSSTSFEQNPSTLYIEDGSYLRLQNLQVGYTLPESVLEKLKISNLRIYFMGSNLFTITGYSGLNPEIPAKRDNGIAREIDRGVDTGAWPVSRQIMFGLNLSL</sequence>
<dbReference type="SUPFAM" id="SSF49464">
    <property type="entry name" value="Carboxypeptidase regulatory domain-like"/>
    <property type="match status" value="1"/>
</dbReference>
<dbReference type="InterPro" id="IPR008969">
    <property type="entry name" value="CarboxyPept-like_regulatory"/>
</dbReference>
<evidence type="ECO:0000259" key="4">
    <source>
        <dbReference type="Pfam" id="PF00593"/>
    </source>
</evidence>
<gene>
    <name evidence="6" type="ORF">GCM10007049_00060</name>
</gene>
<feature type="chain" id="PRO_5037134463" evidence="3">
    <location>
        <begin position="22"/>
        <end position="1057"/>
    </location>
</feature>
<keyword evidence="1" id="KW-0813">Transport</keyword>
<feature type="domain" description="TonB-dependent receptor plug" evidence="5">
    <location>
        <begin position="115"/>
        <end position="216"/>
    </location>
</feature>
<dbReference type="NCBIfam" id="TIGR04057">
    <property type="entry name" value="SusC_RagA_signa"/>
    <property type="match status" value="1"/>
</dbReference>
<dbReference type="InterPro" id="IPR039426">
    <property type="entry name" value="TonB-dep_rcpt-like"/>
</dbReference>
<dbReference type="Pfam" id="PF00593">
    <property type="entry name" value="TonB_dep_Rec_b-barrel"/>
    <property type="match status" value="1"/>
</dbReference>
<dbReference type="Gene3D" id="2.170.130.10">
    <property type="entry name" value="TonB-dependent receptor, plug domain"/>
    <property type="match status" value="1"/>
</dbReference>
<dbReference type="NCBIfam" id="TIGR04056">
    <property type="entry name" value="OMP_RagA_SusC"/>
    <property type="match status" value="1"/>
</dbReference>
<evidence type="ECO:0000313" key="7">
    <source>
        <dbReference type="Proteomes" id="UP000619457"/>
    </source>
</evidence>
<keyword evidence="1" id="KW-0812">Transmembrane</keyword>
<accession>A0A918PK46</accession>
<feature type="signal peptide" evidence="3">
    <location>
        <begin position="1"/>
        <end position="21"/>
    </location>
</feature>
<evidence type="ECO:0000256" key="2">
    <source>
        <dbReference type="RuleBase" id="RU003357"/>
    </source>
</evidence>
<dbReference type="PROSITE" id="PS52016">
    <property type="entry name" value="TONB_DEPENDENT_REC_3"/>
    <property type="match status" value="1"/>
</dbReference>
<dbReference type="InterPro" id="IPR012910">
    <property type="entry name" value="Plug_dom"/>
</dbReference>
<evidence type="ECO:0000259" key="5">
    <source>
        <dbReference type="Pfam" id="PF07715"/>
    </source>
</evidence>